<feature type="compositionally biased region" description="Pro residues" evidence="1">
    <location>
        <begin position="112"/>
        <end position="123"/>
    </location>
</feature>
<evidence type="ECO:0000256" key="1">
    <source>
        <dbReference type="SAM" id="MobiDB-lite"/>
    </source>
</evidence>
<sequence length="210" mass="23436">MRTTTGHVHSQPPTPSYSTSVPLYVYRELATELHTVQNKLDVVTTHNQKLAQENQILRQEIHKVVQSCLELQKLVASSATSASQPAPRNTEVKSTPNSQPVSRTNTETKSAPKPPVAAAPPRQPVSRPAKKSRREVFSVPMMDMNFPVSEAVFIEEQEVRYYATPESQSKGLNSWLVSDDYCFNYGDGFWCWVFSCASFVAKSESESLAI</sequence>
<feature type="region of interest" description="Disordered" evidence="1">
    <location>
        <begin position="78"/>
        <end position="132"/>
    </location>
</feature>
<evidence type="ECO:0000313" key="2">
    <source>
        <dbReference type="EMBL" id="RUS98146.1"/>
    </source>
</evidence>
<dbReference type="EMBL" id="RSCM01000003">
    <property type="protein sequence ID" value="RUS98146.1"/>
    <property type="molecule type" value="Genomic_DNA"/>
</dbReference>
<proteinExistence type="predicted"/>
<keyword evidence="3" id="KW-1185">Reference proteome</keyword>
<name>A0A433UWG2_ANAVA</name>
<dbReference type="AlphaFoldDB" id="A0A433UWG2"/>
<comment type="caution">
    <text evidence="2">The sequence shown here is derived from an EMBL/GenBank/DDBJ whole genome shotgun (WGS) entry which is preliminary data.</text>
</comment>
<organism evidence="2 3">
    <name type="scientific">Trichormus variabilis SAG 1403-4b</name>
    <dbReference type="NCBI Taxonomy" id="447716"/>
    <lineage>
        <taxon>Bacteria</taxon>
        <taxon>Bacillati</taxon>
        <taxon>Cyanobacteriota</taxon>
        <taxon>Cyanophyceae</taxon>
        <taxon>Nostocales</taxon>
        <taxon>Nostocaceae</taxon>
        <taxon>Trichormus</taxon>
    </lineage>
</organism>
<accession>A0A433UWG2</accession>
<reference evidence="2 3" key="1">
    <citation type="journal article" date="2019" name="Genome Biol. Evol.">
        <title>Day and night: Metabolic profiles and evolutionary relationships of six axenic non-marine cyanobacteria.</title>
        <authorList>
            <person name="Will S.E."/>
            <person name="Henke P."/>
            <person name="Boedeker C."/>
            <person name="Huang S."/>
            <person name="Brinkmann H."/>
            <person name="Rohde M."/>
            <person name="Jarek M."/>
            <person name="Friedl T."/>
            <person name="Seufert S."/>
            <person name="Schumacher M."/>
            <person name="Overmann J."/>
            <person name="Neumann-Schaal M."/>
            <person name="Petersen J."/>
        </authorList>
    </citation>
    <scope>NUCLEOTIDE SEQUENCE [LARGE SCALE GENOMIC DNA]</scope>
    <source>
        <strain evidence="2 3">SAG 1403-4b</strain>
    </source>
</reference>
<protein>
    <submittedName>
        <fullName evidence="2">Uncharacterized protein</fullName>
    </submittedName>
</protein>
<gene>
    <name evidence="2" type="ORF">DSM107003_12340</name>
</gene>
<evidence type="ECO:0000313" key="3">
    <source>
        <dbReference type="Proteomes" id="UP000276103"/>
    </source>
</evidence>
<feature type="compositionally biased region" description="Polar residues" evidence="1">
    <location>
        <begin position="92"/>
        <end position="108"/>
    </location>
</feature>
<feature type="compositionally biased region" description="Low complexity" evidence="1">
    <location>
        <begin position="78"/>
        <end position="87"/>
    </location>
</feature>
<dbReference type="Proteomes" id="UP000276103">
    <property type="component" value="Unassembled WGS sequence"/>
</dbReference>